<sequence>MSLATPAQYRPFISGHYKVAPGLNPLNTDFGNGASDQHIFQLDHQYAHFIENKAVCRREGIGKYYVRSQEFPDTLQAVTCYIAEKLAEEYPSQFELERSGDKYKLTNCLRNCALRWTEEGRLLDHSIYTSVSDGLADQVPEDLAIWQVHGEKDYLSTIHLCSPNHWAPADKVGRPFSFVHAPVAGMDALRRRYQPMLRSLLQPKTWVRFAWGLGTDTRLNHHPKPPPGITSQEWMGRSFDPNHPQLYVRVERQTLTGFPEVQAVLFTIRTYFEEVHQLPRPEIQALSGAVTSMSEDALRYKGLHEDKAQLLGWLNSLA</sequence>
<organism evidence="1">
    <name type="scientific">Roseihalotalea indica</name>
    <dbReference type="NCBI Taxonomy" id="2867963"/>
    <lineage>
        <taxon>Bacteria</taxon>
        <taxon>Pseudomonadati</taxon>
        <taxon>Bacteroidota</taxon>
        <taxon>Cytophagia</taxon>
        <taxon>Cytophagales</taxon>
        <taxon>Catalimonadaceae</taxon>
        <taxon>Roseihalotalea</taxon>
    </lineage>
</organism>
<evidence type="ECO:0000313" key="1">
    <source>
        <dbReference type="EMBL" id="WKN34761.1"/>
    </source>
</evidence>
<accession>A0AA49GJD4</accession>
<reference evidence="1" key="1">
    <citation type="journal article" date="2023" name="Comput. Struct. Biotechnol. J.">
        <title>Discovery of a novel marine Bacteroidetes with a rich repertoire of carbohydrate-active enzymes.</title>
        <authorList>
            <person name="Chen B."/>
            <person name="Liu G."/>
            <person name="Chen Q."/>
            <person name="Wang H."/>
            <person name="Liu L."/>
            <person name="Tang K."/>
        </authorList>
    </citation>
    <scope>NUCLEOTIDE SEQUENCE</scope>
    <source>
        <strain evidence="1">TK19036</strain>
    </source>
</reference>
<dbReference type="EMBL" id="CP120682">
    <property type="protein sequence ID" value="WKN34761.1"/>
    <property type="molecule type" value="Genomic_DNA"/>
</dbReference>
<name>A0AA49GJD4_9BACT</name>
<reference evidence="1" key="2">
    <citation type="journal article" date="2024" name="Antonie Van Leeuwenhoek">
        <title>Roseihalotalea indica gen. nov., sp. nov., a halophilic Bacteroidetes from mesopelagic Southwest Indian Ocean with higher carbohydrate metabolic potential.</title>
        <authorList>
            <person name="Chen B."/>
            <person name="Zhang M."/>
            <person name="Lin D."/>
            <person name="Ye J."/>
            <person name="Tang K."/>
        </authorList>
    </citation>
    <scope>NUCLEOTIDE SEQUENCE</scope>
    <source>
        <strain evidence="1">TK19036</strain>
    </source>
</reference>
<dbReference type="AlphaFoldDB" id="A0AA49GJD4"/>
<proteinExistence type="predicted"/>
<gene>
    <name evidence="1" type="ORF">K4G66_20510</name>
</gene>
<dbReference type="Pfam" id="PF11927">
    <property type="entry name" value="HODM_asu-like"/>
    <property type="match status" value="1"/>
</dbReference>
<dbReference type="InterPro" id="IPR021848">
    <property type="entry name" value="HODM_asu-like"/>
</dbReference>
<protein>
    <submittedName>
        <fullName evidence="1">DUF3445 domain-containing protein</fullName>
    </submittedName>
</protein>